<organism evidence="1 2">
    <name type="scientific">Balaenoptera physalus</name>
    <name type="common">Fin whale</name>
    <name type="synonym">Balaena physalus</name>
    <dbReference type="NCBI Taxonomy" id="9770"/>
    <lineage>
        <taxon>Eukaryota</taxon>
        <taxon>Metazoa</taxon>
        <taxon>Chordata</taxon>
        <taxon>Craniata</taxon>
        <taxon>Vertebrata</taxon>
        <taxon>Euteleostomi</taxon>
        <taxon>Mammalia</taxon>
        <taxon>Eutheria</taxon>
        <taxon>Laurasiatheria</taxon>
        <taxon>Artiodactyla</taxon>
        <taxon>Whippomorpha</taxon>
        <taxon>Cetacea</taxon>
        <taxon>Mysticeti</taxon>
        <taxon>Balaenopteridae</taxon>
        <taxon>Balaenoptera</taxon>
    </lineage>
</organism>
<comment type="caution">
    <text evidence="1">The sequence shown here is derived from an EMBL/GenBank/DDBJ whole genome shotgun (WGS) entry which is preliminary data.</text>
</comment>
<dbReference type="AlphaFoldDB" id="A0A643CCF5"/>
<proteinExistence type="predicted"/>
<dbReference type="EMBL" id="SGJD01001878">
    <property type="protein sequence ID" value="KAB0397802.1"/>
    <property type="molecule type" value="Genomic_DNA"/>
</dbReference>
<keyword evidence="2" id="KW-1185">Reference proteome</keyword>
<sequence>MTAGSPTATRPCSGSLG</sequence>
<name>A0A643CCF5_BALPH</name>
<reference evidence="1 2" key="1">
    <citation type="journal article" date="2019" name="PLoS ONE">
        <title>Genomic analyses reveal an absence of contemporary introgressive admixture between fin whales and blue whales, despite known hybrids.</title>
        <authorList>
            <person name="Westbury M.V."/>
            <person name="Petersen B."/>
            <person name="Lorenzen E.D."/>
        </authorList>
    </citation>
    <scope>NUCLEOTIDE SEQUENCE [LARGE SCALE GENOMIC DNA]</scope>
    <source>
        <strain evidence="1">FinWhale-01</strain>
    </source>
</reference>
<accession>A0A643CCF5</accession>
<protein>
    <submittedName>
        <fullName evidence="1">Uncharacterized protein</fullName>
    </submittedName>
</protein>
<gene>
    <name evidence="1" type="ORF">E2I00_012868</name>
</gene>
<evidence type="ECO:0000313" key="2">
    <source>
        <dbReference type="Proteomes" id="UP000437017"/>
    </source>
</evidence>
<evidence type="ECO:0000313" key="1">
    <source>
        <dbReference type="EMBL" id="KAB0397802.1"/>
    </source>
</evidence>
<dbReference type="Proteomes" id="UP000437017">
    <property type="component" value="Unassembled WGS sequence"/>
</dbReference>